<proteinExistence type="predicted"/>
<gene>
    <name evidence="1" type="ORF">DI598_00695</name>
</gene>
<accession>A0A2W5HA66</accession>
<evidence type="ECO:0008006" key="3">
    <source>
        <dbReference type="Google" id="ProtNLM"/>
    </source>
</evidence>
<protein>
    <recommendedName>
        <fullName evidence="3">Lipopolysaccharide-assembly</fullName>
    </recommendedName>
</protein>
<sequence>MISMIKKRSTWTIKIIAVLALIVFGTVSCGVYSFKNVSIPTNVKTVHVNLFGNKARYINATLAPNLTDAVVQLINNQTKLTLTEDNNADYVLSGEVTGYNVTTSGIGAAGSSGSQSTASMNRLAVTFHLVWIDNTKEAKKKEFNVTQNFDFASSLSLSEAENSLKSEILKNVSEAIFNDVFANW</sequence>
<dbReference type="GO" id="GO:0019867">
    <property type="term" value="C:outer membrane"/>
    <property type="evidence" value="ECO:0007669"/>
    <property type="project" value="InterPro"/>
</dbReference>
<reference evidence="1 2" key="1">
    <citation type="submission" date="2017-11" db="EMBL/GenBank/DDBJ databases">
        <title>Infants hospitalized years apart are colonized by the same room-sourced microbial strains.</title>
        <authorList>
            <person name="Brooks B."/>
            <person name="Olm M.R."/>
            <person name="Firek B.A."/>
            <person name="Baker R."/>
            <person name="Thomas B.C."/>
            <person name="Morowitz M.J."/>
            <person name="Banfield J.F."/>
        </authorList>
    </citation>
    <scope>NUCLEOTIDE SEQUENCE [LARGE SCALE GENOMIC DNA]</scope>
    <source>
        <strain evidence="1">S2_009_000_R2_76</strain>
    </source>
</reference>
<name>A0A2W5HA66_9SPHI</name>
<dbReference type="InterPro" id="IPR007485">
    <property type="entry name" value="LPS_assembly_LptE"/>
</dbReference>
<comment type="caution">
    <text evidence="1">The sequence shown here is derived from an EMBL/GenBank/DDBJ whole genome shotgun (WGS) entry which is preliminary data.</text>
</comment>
<organism evidence="1 2">
    <name type="scientific">Pseudopedobacter saltans</name>
    <dbReference type="NCBI Taxonomy" id="151895"/>
    <lineage>
        <taxon>Bacteria</taxon>
        <taxon>Pseudomonadati</taxon>
        <taxon>Bacteroidota</taxon>
        <taxon>Sphingobacteriia</taxon>
        <taxon>Sphingobacteriales</taxon>
        <taxon>Sphingobacteriaceae</taxon>
        <taxon>Pseudopedobacter</taxon>
    </lineage>
</organism>
<dbReference type="PROSITE" id="PS51257">
    <property type="entry name" value="PROKAR_LIPOPROTEIN"/>
    <property type="match status" value="1"/>
</dbReference>
<dbReference type="Proteomes" id="UP000249645">
    <property type="component" value="Unassembled WGS sequence"/>
</dbReference>
<dbReference type="Pfam" id="PF04390">
    <property type="entry name" value="LptE"/>
    <property type="match status" value="1"/>
</dbReference>
<dbReference type="AlphaFoldDB" id="A0A2W5HA66"/>
<evidence type="ECO:0000313" key="1">
    <source>
        <dbReference type="EMBL" id="PZP52382.1"/>
    </source>
</evidence>
<dbReference type="EMBL" id="QFOI01000005">
    <property type="protein sequence ID" value="PZP52382.1"/>
    <property type="molecule type" value="Genomic_DNA"/>
</dbReference>
<dbReference type="GO" id="GO:0043165">
    <property type="term" value="P:Gram-negative-bacterium-type cell outer membrane assembly"/>
    <property type="evidence" value="ECO:0007669"/>
    <property type="project" value="InterPro"/>
</dbReference>
<evidence type="ECO:0000313" key="2">
    <source>
        <dbReference type="Proteomes" id="UP000249645"/>
    </source>
</evidence>